<comment type="catalytic activity">
    <reaction evidence="14">
        <text>L-tyrosyl-[protein] + ATP = O-phospho-L-tyrosyl-[protein] + ADP + H(+)</text>
        <dbReference type="Rhea" id="RHEA:10596"/>
        <dbReference type="Rhea" id="RHEA-COMP:10136"/>
        <dbReference type="Rhea" id="RHEA-COMP:20101"/>
        <dbReference type="ChEBI" id="CHEBI:15378"/>
        <dbReference type="ChEBI" id="CHEBI:30616"/>
        <dbReference type="ChEBI" id="CHEBI:46858"/>
        <dbReference type="ChEBI" id="CHEBI:61978"/>
        <dbReference type="ChEBI" id="CHEBI:456216"/>
        <dbReference type="EC" id="2.7.10.1"/>
    </reaction>
</comment>
<dbReference type="GO" id="GO:0004714">
    <property type="term" value="F:transmembrane receptor protein tyrosine kinase activity"/>
    <property type="evidence" value="ECO:0007669"/>
    <property type="project" value="UniProtKB-EC"/>
</dbReference>
<keyword evidence="19" id="KW-1185">Reference proteome</keyword>
<keyword evidence="11" id="KW-0829">Tyrosine-protein kinase</keyword>
<dbReference type="Pfam" id="PF00757">
    <property type="entry name" value="Furin-like"/>
    <property type="match status" value="1"/>
</dbReference>
<dbReference type="EC" id="2.7.10.1" evidence="2"/>
<feature type="domain" description="Furin-like cysteine-rich" evidence="16">
    <location>
        <begin position="155"/>
        <end position="246"/>
    </location>
</feature>
<gene>
    <name evidence="18" type="ORF">MCOR_34024</name>
</gene>
<evidence type="ECO:0000256" key="4">
    <source>
        <dbReference type="ARBA" id="ARBA00022679"/>
    </source>
</evidence>
<protein>
    <recommendedName>
        <fullName evidence="2">receptor protein-tyrosine kinase</fullName>
        <ecNumber evidence="2">2.7.10.1</ecNumber>
    </recommendedName>
</protein>
<dbReference type="Gene3D" id="3.80.20.20">
    <property type="entry name" value="Receptor L-domain"/>
    <property type="match status" value="2"/>
</dbReference>
<dbReference type="Proteomes" id="UP000507470">
    <property type="component" value="Unassembled WGS sequence"/>
</dbReference>
<dbReference type="Gene3D" id="2.10.220.10">
    <property type="entry name" value="Hormone Receptor, Insulin-like Growth Factor Receptor 1, Chain A, domain 2"/>
    <property type="match status" value="1"/>
</dbReference>
<evidence type="ECO:0000259" key="17">
    <source>
        <dbReference type="Pfam" id="PF01030"/>
    </source>
</evidence>
<evidence type="ECO:0000256" key="13">
    <source>
        <dbReference type="ARBA" id="ARBA00023180"/>
    </source>
</evidence>
<comment type="subcellular location">
    <subcellularLocation>
        <location evidence="1">Membrane</location>
        <topology evidence="1">Single-pass type I membrane protein</topology>
    </subcellularLocation>
</comment>
<evidence type="ECO:0000256" key="10">
    <source>
        <dbReference type="ARBA" id="ARBA00023136"/>
    </source>
</evidence>
<dbReference type="GO" id="GO:0005524">
    <property type="term" value="F:ATP binding"/>
    <property type="evidence" value="ECO:0007669"/>
    <property type="project" value="UniProtKB-KW"/>
</dbReference>
<organism evidence="18 19">
    <name type="scientific">Mytilus coruscus</name>
    <name type="common">Sea mussel</name>
    <dbReference type="NCBI Taxonomy" id="42192"/>
    <lineage>
        <taxon>Eukaryota</taxon>
        <taxon>Metazoa</taxon>
        <taxon>Spiralia</taxon>
        <taxon>Lophotrochozoa</taxon>
        <taxon>Mollusca</taxon>
        <taxon>Bivalvia</taxon>
        <taxon>Autobranchia</taxon>
        <taxon>Pteriomorphia</taxon>
        <taxon>Mytilida</taxon>
        <taxon>Mytiloidea</taxon>
        <taxon>Mytilidae</taxon>
        <taxon>Mytilinae</taxon>
        <taxon>Mytilus</taxon>
    </lineage>
</organism>
<evidence type="ECO:0000313" key="19">
    <source>
        <dbReference type="Proteomes" id="UP000507470"/>
    </source>
</evidence>
<evidence type="ECO:0000259" key="16">
    <source>
        <dbReference type="Pfam" id="PF00757"/>
    </source>
</evidence>
<evidence type="ECO:0000256" key="12">
    <source>
        <dbReference type="ARBA" id="ARBA00023170"/>
    </source>
</evidence>
<dbReference type="AlphaFoldDB" id="A0A6J8CXV7"/>
<feature type="chain" id="PRO_5027033143" description="receptor protein-tyrosine kinase" evidence="15">
    <location>
        <begin position="23"/>
        <end position="272"/>
    </location>
</feature>
<dbReference type="InterPro" id="IPR006212">
    <property type="entry name" value="Furin_repeat"/>
</dbReference>
<dbReference type="SMART" id="SM00261">
    <property type="entry name" value="FU"/>
    <property type="match status" value="2"/>
</dbReference>
<dbReference type="InterPro" id="IPR036941">
    <property type="entry name" value="Rcpt_L-dom_sf"/>
</dbReference>
<keyword evidence="8" id="KW-0067">ATP-binding</keyword>
<dbReference type="InterPro" id="IPR000494">
    <property type="entry name" value="Rcpt_L-dom"/>
</dbReference>
<keyword evidence="12" id="KW-0675">Receptor</keyword>
<sequence length="272" mass="30565">MFIQFTASLFPVFLNSMLLVFGQESNDLPEGAASSRICQGSNMGFSLSGSSQDQYDFYRQRYTNCKYVDGNLEITYLDGTGNWDLSFLESIEEKQGLMELGFKNLQEIMNGTVYINNNNLLCYASTIRWEDINPTVTRHVRMSIDSSVYNRRCGECHGSCYNENTGSRHCWGEGPEMCQILNHGPACSQTCTDRCFGTDPSQCCHPQCAAGCRGPKSTDCYACKSLVNDGECVSSCPADKVYNQQNELEIQENVEGKYCMVHFVWTTVHHNC</sequence>
<keyword evidence="5" id="KW-0812">Transmembrane</keyword>
<feature type="domain" description="Receptor L-domain" evidence="17">
    <location>
        <begin position="91"/>
        <end position="132"/>
    </location>
</feature>
<evidence type="ECO:0000256" key="6">
    <source>
        <dbReference type="ARBA" id="ARBA00022741"/>
    </source>
</evidence>
<keyword evidence="10" id="KW-0472">Membrane</keyword>
<keyword evidence="7" id="KW-0418">Kinase</keyword>
<accession>A0A6J8CXV7</accession>
<dbReference type="SUPFAM" id="SSF52058">
    <property type="entry name" value="L domain-like"/>
    <property type="match status" value="1"/>
</dbReference>
<dbReference type="Pfam" id="PF01030">
    <property type="entry name" value="Recep_L_domain"/>
    <property type="match status" value="1"/>
</dbReference>
<keyword evidence="9" id="KW-1133">Transmembrane helix</keyword>
<proteinExistence type="predicted"/>
<evidence type="ECO:0000256" key="14">
    <source>
        <dbReference type="ARBA" id="ARBA00051243"/>
    </source>
</evidence>
<evidence type="ECO:0000256" key="5">
    <source>
        <dbReference type="ARBA" id="ARBA00022692"/>
    </source>
</evidence>
<dbReference type="InterPro" id="IPR009030">
    <property type="entry name" value="Growth_fac_rcpt_cys_sf"/>
</dbReference>
<evidence type="ECO:0000256" key="9">
    <source>
        <dbReference type="ARBA" id="ARBA00022989"/>
    </source>
</evidence>
<keyword evidence="13" id="KW-0325">Glycoprotein</keyword>
<dbReference type="CDD" id="cd00064">
    <property type="entry name" value="FU"/>
    <property type="match status" value="1"/>
</dbReference>
<evidence type="ECO:0000256" key="8">
    <source>
        <dbReference type="ARBA" id="ARBA00022840"/>
    </source>
</evidence>
<evidence type="ECO:0000313" key="18">
    <source>
        <dbReference type="EMBL" id="CAC5399792.1"/>
    </source>
</evidence>
<evidence type="ECO:0000256" key="7">
    <source>
        <dbReference type="ARBA" id="ARBA00022777"/>
    </source>
</evidence>
<keyword evidence="4" id="KW-0808">Transferase</keyword>
<evidence type="ECO:0000256" key="2">
    <source>
        <dbReference type="ARBA" id="ARBA00011902"/>
    </source>
</evidence>
<evidence type="ECO:0000256" key="15">
    <source>
        <dbReference type="SAM" id="SignalP"/>
    </source>
</evidence>
<evidence type="ECO:0000256" key="3">
    <source>
        <dbReference type="ARBA" id="ARBA00022553"/>
    </source>
</evidence>
<dbReference type="GO" id="GO:0016020">
    <property type="term" value="C:membrane"/>
    <property type="evidence" value="ECO:0007669"/>
    <property type="project" value="UniProtKB-SubCell"/>
</dbReference>
<reference evidence="18 19" key="1">
    <citation type="submission" date="2020-06" db="EMBL/GenBank/DDBJ databases">
        <authorList>
            <person name="Li R."/>
            <person name="Bekaert M."/>
        </authorList>
    </citation>
    <scope>NUCLEOTIDE SEQUENCE [LARGE SCALE GENOMIC DNA]</scope>
    <source>
        <strain evidence="19">wild</strain>
    </source>
</reference>
<name>A0A6J8CXV7_MYTCO</name>
<evidence type="ECO:0000256" key="11">
    <source>
        <dbReference type="ARBA" id="ARBA00023137"/>
    </source>
</evidence>
<dbReference type="SUPFAM" id="SSF57184">
    <property type="entry name" value="Growth factor receptor domain"/>
    <property type="match status" value="1"/>
</dbReference>
<dbReference type="OrthoDB" id="6219513at2759"/>
<dbReference type="EMBL" id="CACVKT020006091">
    <property type="protein sequence ID" value="CAC5399792.1"/>
    <property type="molecule type" value="Genomic_DNA"/>
</dbReference>
<evidence type="ECO:0000256" key="1">
    <source>
        <dbReference type="ARBA" id="ARBA00004479"/>
    </source>
</evidence>
<keyword evidence="6" id="KW-0547">Nucleotide-binding</keyword>
<keyword evidence="15" id="KW-0732">Signal</keyword>
<feature type="signal peptide" evidence="15">
    <location>
        <begin position="1"/>
        <end position="22"/>
    </location>
</feature>
<dbReference type="InterPro" id="IPR006211">
    <property type="entry name" value="Furin-like_Cys-rich_dom"/>
</dbReference>
<keyword evidence="3" id="KW-0597">Phosphoprotein</keyword>